<keyword evidence="3" id="KW-1185">Reference proteome</keyword>
<evidence type="ECO:0000313" key="3">
    <source>
        <dbReference type="Proteomes" id="UP000070700"/>
    </source>
</evidence>
<sequence>MSGTKTKMKSLSIFIFHKDENSQPRQIINTQHTQLFPPIPFLSTAQPPQPLPSSHPQRINPIAQSPSRAPFFPPSLPYPKSSPAQPSLATPYPIPIDEPNTYCRQPPSLDYTHSFRPLAQLT</sequence>
<evidence type="ECO:0000313" key="2">
    <source>
        <dbReference type="EMBL" id="KUJ07217.1"/>
    </source>
</evidence>
<name>A0A132B6B4_MOLSC</name>
<dbReference type="GeneID" id="28826171"/>
<gene>
    <name evidence="2" type="ORF">LY89DRAFT_691989</name>
</gene>
<dbReference type="RefSeq" id="XP_018061572.1">
    <property type="nucleotide sequence ID" value="XM_018216445.1"/>
</dbReference>
<dbReference type="EMBL" id="KQ947441">
    <property type="protein sequence ID" value="KUJ07217.1"/>
    <property type="molecule type" value="Genomic_DNA"/>
</dbReference>
<dbReference type="Proteomes" id="UP000070700">
    <property type="component" value="Unassembled WGS sequence"/>
</dbReference>
<protein>
    <submittedName>
        <fullName evidence="2">Uncharacterized protein</fullName>
    </submittedName>
</protein>
<dbReference type="AlphaFoldDB" id="A0A132B6B4"/>
<feature type="region of interest" description="Disordered" evidence="1">
    <location>
        <begin position="40"/>
        <end position="111"/>
    </location>
</feature>
<organism evidence="2 3">
    <name type="scientific">Mollisia scopiformis</name>
    <name type="common">Conifer needle endophyte fungus</name>
    <name type="synonym">Phialocephala scopiformis</name>
    <dbReference type="NCBI Taxonomy" id="149040"/>
    <lineage>
        <taxon>Eukaryota</taxon>
        <taxon>Fungi</taxon>
        <taxon>Dikarya</taxon>
        <taxon>Ascomycota</taxon>
        <taxon>Pezizomycotina</taxon>
        <taxon>Leotiomycetes</taxon>
        <taxon>Helotiales</taxon>
        <taxon>Mollisiaceae</taxon>
        <taxon>Mollisia</taxon>
    </lineage>
</organism>
<accession>A0A132B6B4</accession>
<dbReference type="InParanoid" id="A0A132B6B4"/>
<evidence type="ECO:0000256" key="1">
    <source>
        <dbReference type="SAM" id="MobiDB-lite"/>
    </source>
</evidence>
<dbReference type="KEGG" id="psco:LY89DRAFT_691989"/>
<reference evidence="2 3" key="1">
    <citation type="submission" date="2015-10" db="EMBL/GenBank/DDBJ databases">
        <title>Full genome of DAOMC 229536 Phialocephala scopiformis, a fungal endophyte of spruce producing the potent anti-insectan compound rugulosin.</title>
        <authorList>
            <consortium name="DOE Joint Genome Institute"/>
            <person name="Walker A.K."/>
            <person name="Frasz S.L."/>
            <person name="Seifert K.A."/>
            <person name="Miller J.D."/>
            <person name="Mondo S.J."/>
            <person name="Labutti K."/>
            <person name="Lipzen A."/>
            <person name="Dockter R."/>
            <person name="Kennedy M."/>
            <person name="Grigoriev I.V."/>
            <person name="Spatafora J.W."/>
        </authorList>
    </citation>
    <scope>NUCLEOTIDE SEQUENCE [LARGE SCALE GENOMIC DNA]</scope>
    <source>
        <strain evidence="2 3">CBS 120377</strain>
    </source>
</reference>
<proteinExistence type="predicted"/>